<dbReference type="InterPro" id="IPR050574">
    <property type="entry name" value="HPF/YfiA_ribosome-assoc"/>
</dbReference>
<dbReference type="HAMAP" id="MF_00839">
    <property type="entry name" value="HPF"/>
    <property type="match status" value="1"/>
</dbReference>
<dbReference type="SUPFAM" id="SSF69754">
    <property type="entry name" value="Ribosome binding protein Y (YfiA homologue)"/>
    <property type="match status" value="1"/>
</dbReference>
<reference evidence="5 10" key="3">
    <citation type="submission" date="2020-05" db="EMBL/GenBank/DDBJ databases">
        <title>MicrobeNet Type strains.</title>
        <authorList>
            <person name="Nicholson A.C."/>
        </authorList>
    </citation>
    <scope>NUCLEOTIDE SEQUENCE [LARGE SCALE GENOMIC DNA]</scope>
    <source>
        <strain evidence="5 10">CCUG 46604</strain>
    </source>
</reference>
<dbReference type="CDD" id="cd00552">
    <property type="entry name" value="RaiA"/>
    <property type="match status" value="1"/>
</dbReference>
<protein>
    <recommendedName>
        <fullName evidence="2">Ribosome hibernation promoting factor</fullName>
        <shortName evidence="2">HPF</shortName>
    </recommendedName>
</protein>
<accession>A0A2N6PF29</accession>
<dbReference type="InterPro" id="IPR003489">
    <property type="entry name" value="RHF/RaiA"/>
</dbReference>
<reference evidence="7 9" key="2">
    <citation type="submission" date="2019-02" db="EMBL/GenBank/DDBJ databases">
        <title>Complete Genome Sequence and Methylome Analysis of Brevibacterium luteolum NEB1784.</title>
        <authorList>
            <person name="Fomenkov A."/>
            <person name="Roberts R.J."/>
        </authorList>
    </citation>
    <scope>NUCLEOTIDE SEQUENCE [LARGE SCALE GENOMIC DNA]</scope>
    <source>
        <strain evidence="7 9">NEB1784</strain>
    </source>
</reference>
<dbReference type="NCBIfam" id="TIGR00741">
    <property type="entry name" value="yfiA"/>
    <property type="match status" value="1"/>
</dbReference>
<dbReference type="InterPro" id="IPR034694">
    <property type="entry name" value="HPF_long/plastid"/>
</dbReference>
<reference evidence="6 8" key="1">
    <citation type="submission" date="2017-09" db="EMBL/GenBank/DDBJ databases">
        <title>Bacterial strain isolated from the female urinary microbiota.</title>
        <authorList>
            <person name="Thomas-White K."/>
            <person name="Kumar N."/>
            <person name="Forster S."/>
            <person name="Putonti C."/>
            <person name="Lawley T."/>
            <person name="Wolfe A.J."/>
        </authorList>
    </citation>
    <scope>NUCLEOTIDE SEQUENCE [LARGE SCALE GENOMIC DNA]</scope>
    <source>
        <strain evidence="6 8">UMB0680</strain>
    </source>
</reference>
<dbReference type="Proteomes" id="UP000235703">
    <property type="component" value="Unassembled WGS sequence"/>
</dbReference>
<dbReference type="InterPro" id="IPR032528">
    <property type="entry name" value="Ribosom_S30AE_C"/>
</dbReference>
<dbReference type="GO" id="GO:0045900">
    <property type="term" value="P:negative regulation of translational elongation"/>
    <property type="evidence" value="ECO:0007669"/>
    <property type="project" value="TreeGrafter"/>
</dbReference>
<dbReference type="PANTHER" id="PTHR33231">
    <property type="entry name" value="30S RIBOSOMAL PROTEIN"/>
    <property type="match status" value="1"/>
</dbReference>
<dbReference type="Gene3D" id="3.30.160.100">
    <property type="entry name" value="Ribosome hibernation promotion factor-like"/>
    <property type="match status" value="1"/>
</dbReference>
<feature type="compositionally biased region" description="Basic residues" evidence="3">
    <location>
        <begin position="96"/>
        <end position="106"/>
    </location>
</feature>
<dbReference type="EMBL" id="PNFZ01000008">
    <property type="protein sequence ID" value="PMB97285.1"/>
    <property type="molecule type" value="Genomic_DNA"/>
</dbReference>
<comment type="subcellular location">
    <subcellularLocation>
        <location evidence="2">Cytoplasm</location>
    </subcellularLocation>
</comment>
<comment type="similarity">
    <text evidence="2">Belongs to the HPF/YfiA ribosome-associated protein family. Long HPF subfamily.</text>
</comment>
<sequence length="229" mass="25408">MDIVVKGRHTTISDSFRSHIEDKVSKVEQLAPRALRTEVVATHDANTSQPDTAERVEITVIAKGPVLRAEAHASDRYAALDLAWAKLLERLRRARDRRKVSRKGGHRQASTAEALAELEVIEPLAPSQEDDSQTEQPSTDKTNGRIKSEGDSPVVLREKNFPANPIGIEEALNRMEMVGHDFYIFIDEETSKPSVVYRRRGWSYGVITLDESLNDTAEAPAEQPAAAEG</sequence>
<dbReference type="KEGG" id="blut:EW640_05795"/>
<evidence type="ECO:0000256" key="3">
    <source>
        <dbReference type="SAM" id="MobiDB-lite"/>
    </source>
</evidence>
<name>A0A2N6PF29_9MICO</name>
<comment type="subunit">
    <text evidence="2">Interacts with 100S ribosomes.</text>
</comment>
<dbReference type="EMBL" id="JABEMC010000008">
    <property type="protein sequence ID" value="NNG79961.1"/>
    <property type="molecule type" value="Genomic_DNA"/>
</dbReference>
<dbReference type="InterPro" id="IPR036567">
    <property type="entry name" value="RHF-like"/>
</dbReference>
<dbReference type="GeneID" id="86842140"/>
<evidence type="ECO:0000256" key="1">
    <source>
        <dbReference type="ARBA" id="ARBA00022845"/>
    </source>
</evidence>
<keyword evidence="8" id="KW-1185">Reference proteome</keyword>
<evidence type="ECO:0000313" key="8">
    <source>
        <dbReference type="Proteomes" id="UP000235703"/>
    </source>
</evidence>
<proteinExistence type="inferred from homology"/>
<dbReference type="GO" id="GO:0022627">
    <property type="term" value="C:cytosolic small ribosomal subunit"/>
    <property type="evidence" value="ECO:0007669"/>
    <property type="project" value="TreeGrafter"/>
</dbReference>
<feature type="region of interest" description="Disordered" evidence="3">
    <location>
        <begin position="96"/>
        <end position="158"/>
    </location>
</feature>
<feature type="domain" description="Sigma 54 modulation/S30EA ribosomal protein C-terminal" evidence="4">
    <location>
        <begin position="152"/>
        <end position="206"/>
    </location>
</feature>
<evidence type="ECO:0000313" key="6">
    <source>
        <dbReference type="EMBL" id="PMB97285.1"/>
    </source>
</evidence>
<keyword evidence="2" id="KW-0963">Cytoplasm</keyword>
<gene>
    <name evidence="6" type="primary">raiA</name>
    <name evidence="2" type="synonym">hpf</name>
    <name evidence="6" type="ORF">CJ198_12140</name>
    <name evidence="7" type="ORF">EW640_05795</name>
    <name evidence="5" type="ORF">HLA91_11360</name>
</gene>
<dbReference type="EMBL" id="CP035810">
    <property type="protein sequence ID" value="QIN28845.1"/>
    <property type="molecule type" value="Genomic_DNA"/>
</dbReference>
<keyword evidence="1 2" id="KW-0810">Translation regulation</keyword>
<dbReference type="Proteomes" id="UP000501518">
    <property type="component" value="Chromosome"/>
</dbReference>
<dbReference type="OrthoDB" id="9794975at2"/>
<evidence type="ECO:0000259" key="4">
    <source>
        <dbReference type="Pfam" id="PF16321"/>
    </source>
</evidence>
<dbReference type="InterPro" id="IPR038416">
    <property type="entry name" value="Ribosom_S30AE_C_sf"/>
</dbReference>
<evidence type="ECO:0000313" key="10">
    <source>
        <dbReference type="Proteomes" id="UP000549517"/>
    </source>
</evidence>
<dbReference type="AlphaFoldDB" id="A0A2N6PF29"/>
<dbReference type="Pfam" id="PF16321">
    <property type="entry name" value="Ribosom_S30AE_C"/>
    <property type="match status" value="1"/>
</dbReference>
<dbReference type="Gene3D" id="3.30.505.50">
    <property type="entry name" value="Sigma 54 modulation/S30EA ribosomal protein, C-terminal domain"/>
    <property type="match status" value="1"/>
</dbReference>
<evidence type="ECO:0000313" key="7">
    <source>
        <dbReference type="EMBL" id="QIN28845.1"/>
    </source>
</evidence>
<dbReference type="RefSeq" id="WP_102162870.1">
    <property type="nucleotide sequence ID" value="NZ_BAAAKH010000016.1"/>
</dbReference>
<organism evidence="6 8">
    <name type="scientific">Brevibacterium luteolum</name>
    <dbReference type="NCBI Taxonomy" id="199591"/>
    <lineage>
        <taxon>Bacteria</taxon>
        <taxon>Bacillati</taxon>
        <taxon>Actinomycetota</taxon>
        <taxon>Actinomycetes</taxon>
        <taxon>Micrococcales</taxon>
        <taxon>Brevibacteriaceae</taxon>
        <taxon>Brevibacterium</taxon>
    </lineage>
</organism>
<feature type="compositionally biased region" description="Basic and acidic residues" evidence="3">
    <location>
        <begin position="142"/>
        <end position="158"/>
    </location>
</feature>
<dbReference type="Pfam" id="PF02482">
    <property type="entry name" value="Ribosomal_S30AE"/>
    <property type="match status" value="1"/>
</dbReference>
<evidence type="ECO:0000256" key="2">
    <source>
        <dbReference type="HAMAP-Rule" id="MF_00839"/>
    </source>
</evidence>
<dbReference type="Proteomes" id="UP000549517">
    <property type="component" value="Unassembled WGS sequence"/>
</dbReference>
<dbReference type="GO" id="GO:0043024">
    <property type="term" value="F:ribosomal small subunit binding"/>
    <property type="evidence" value="ECO:0007669"/>
    <property type="project" value="TreeGrafter"/>
</dbReference>
<dbReference type="PANTHER" id="PTHR33231:SF1">
    <property type="entry name" value="30S RIBOSOMAL PROTEIN"/>
    <property type="match status" value="1"/>
</dbReference>
<comment type="function">
    <text evidence="2">Required for dimerization of active 70S ribosomes into 100S ribosomes in stationary phase; 100S ribosomes are translationally inactive and sometimes present during exponential growth.</text>
</comment>
<evidence type="ECO:0000313" key="9">
    <source>
        <dbReference type="Proteomes" id="UP000501518"/>
    </source>
</evidence>
<evidence type="ECO:0000313" key="5">
    <source>
        <dbReference type="EMBL" id="NNG79961.1"/>
    </source>
</evidence>